<name>A0A482WG08_LAOST</name>
<keyword evidence="1" id="KW-0812">Transmembrane</keyword>
<dbReference type="PANTHER" id="PTHR46830:SF1">
    <property type="entry name" value="ALPHA-1,4-N-ACETYLGLUCOSAMINYLTRANSFERASE"/>
    <property type="match status" value="1"/>
</dbReference>
<dbReference type="AlphaFoldDB" id="A0A482WG08"/>
<dbReference type="Gene3D" id="3.90.550.20">
    <property type="match status" value="1"/>
</dbReference>
<evidence type="ECO:0000313" key="3">
    <source>
        <dbReference type="Proteomes" id="UP000291343"/>
    </source>
</evidence>
<dbReference type="Proteomes" id="UP000291343">
    <property type="component" value="Unassembled WGS sequence"/>
</dbReference>
<gene>
    <name evidence="2" type="ORF">LSTR_LSTR001897</name>
</gene>
<dbReference type="SUPFAM" id="SSF53448">
    <property type="entry name" value="Nucleotide-diphospho-sugar transferases"/>
    <property type="match status" value="1"/>
</dbReference>
<dbReference type="EMBL" id="QKKF02037264">
    <property type="protein sequence ID" value="RZF32433.1"/>
    <property type="molecule type" value="Genomic_DNA"/>
</dbReference>
<evidence type="ECO:0000256" key="1">
    <source>
        <dbReference type="SAM" id="Phobius"/>
    </source>
</evidence>
<proteinExistence type="predicted"/>
<accession>A0A482WG08</accession>
<evidence type="ECO:0000313" key="2">
    <source>
        <dbReference type="EMBL" id="RZF32433.1"/>
    </source>
</evidence>
<feature type="transmembrane region" description="Helical" evidence="1">
    <location>
        <begin position="21"/>
        <end position="39"/>
    </location>
</feature>
<keyword evidence="1" id="KW-0472">Membrane</keyword>
<protein>
    <submittedName>
        <fullName evidence="2">Uncharacterized protein</fullName>
    </submittedName>
</protein>
<sequence>MRRQLMMQLRNLIWSLDHRRISILVAGLVIFILVVLPFFTAKKVRYSPCQPHPIAHNPNRFSLDNSGPPFDDEIAPNIVHFYRTGKEIETLTLADAVCLMGAFHNAKPDKIMVHTDDEEKLMKTFVSSEYGKRLMRNDKFRKKLQVNYWPAPKHVFGIEFGDAFRKQQVHDVTRIRILRKYGGIFVDNRAYVTKDLSELRRFEMSAVESEGLLSNALIVAHRDSRLLDMWLKSYHHFDPKFETHHLSAHMLSLYNHKSTLAHKICFTQE</sequence>
<dbReference type="InParanoid" id="A0A482WG08"/>
<dbReference type="InterPro" id="IPR029044">
    <property type="entry name" value="Nucleotide-diphossugar_trans"/>
</dbReference>
<dbReference type="PANTHER" id="PTHR46830">
    <property type="entry name" value="TRANSFERASE, PUTATIVE-RELATED"/>
    <property type="match status" value="1"/>
</dbReference>
<keyword evidence="1" id="KW-1133">Transmembrane helix</keyword>
<organism evidence="2 3">
    <name type="scientific">Laodelphax striatellus</name>
    <name type="common">Small brown planthopper</name>
    <name type="synonym">Delphax striatella</name>
    <dbReference type="NCBI Taxonomy" id="195883"/>
    <lineage>
        <taxon>Eukaryota</taxon>
        <taxon>Metazoa</taxon>
        <taxon>Ecdysozoa</taxon>
        <taxon>Arthropoda</taxon>
        <taxon>Hexapoda</taxon>
        <taxon>Insecta</taxon>
        <taxon>Pterygota</taxon>
        <taxon>Neoptera</taxon>
        <taxon>Paraneoptera</taxon>
        <taxon>Hemiptera</taxon>
        <taxon>Auchenorrhyncha</taxon>
        <taxon>Fulgoroidea</taxon>
        <taxon>Delphacidae</taxon>
        <taxon>Criomorphinae</taxon>
        <taxon>Laodelphax</taxon>
    </lineage>
</organism>
<reference evidence="2 3" key="1">
    <citation type="journal article" date="2017" name="Gigascience">
        <title>Genome sequence of the small brown planthopper, Laodelphax striatellus.</title>
        <authorList>
            <person name="Zhu J."/>
            <person name="Jiang F."/>
            <person name="Wang X."/>
            <person name="Yang P."/>
            <person name="Bao Y."/>
            <person name="Zhao W."/>
            <person name="Wang W."/>
            <person name="Lu H."/>
            <person name="Wang Q."/>
            <person name="Cui N."/>
            <person name="Li J."/>
            <person name="Chen X."/>
            <person name="Luo L."/>
            <person name="Yu J."/>
            <person name="Kang L."/>
            <person name="Cui F."/>
        </authorList>
    </citation>
    <scope>NUCLEOTIDE SEQUENCE [LARGE SCALE GENOMIC DNA]</scope>
    <source>
        <strain evidence="2">Lst14</strain>
    </source>
</reference>
<comment type="caution">
    <text evidence="2">The sequence shown here is derived from an EMBL/GenBank/DDBJ whole genome shotgun (WGS) entry which is preliminary data.</text>
</comment>
<keyword evidence="3" id="KW-1185">Reference proteome</keyword>
<dbReference type="OrthoDB" id="409543at2759"/>